<dbReference type="Proteomes" id="UP001204953">
    <property type="component" value="Unassembled WGS sequence"/>
</dbReference>
<comment type="caution">
    <text evidence="4">The sequence shown here is derived from an EMBL/GenBank/DDBJ whole genome shotgun (WGS) entry which is preliminary data.</text>
</comment>
<dbReference type="RefSeq" id="WP_254014932.1">
    <property type="nucleotide sequence ID" value="NZ_JAMZMM010000509.1"/>
</dbReference>
<dbReference type="GO" id="GO:0006508">
    <property type="term" value="P:proteolysis"/>
    <property type="evidence" value="ECO:0007669"/>
    <property type="project" value="UniProtKB-KW"/>
</dbReference>
<evidence type="ECO:0000256" key="2">
    <source>
        <dbReference type="ARBA" id="ARBA00022801"/>
    </source>
</evidence>
<accession>A0AAE3GY25</accession>
<dbReference type="Gene3D" id="2.60.120.260">
    <property type="entry name" value="Galactose-binding domain-like"/>
    <property type="match status" value="1"/>
</dbReference>
<reference evidence="4" key="1">
    <citation type="submission" date="2022-06" db="EMBL/GenBank/DDBJ databases">
        <title>New cyanobacteria of genus Symplocastrum in benthos of Lake Baikal.</title>
        <authorList>
            <person name="Sorokovikova E."/>
            <person name="Tikhonova I."/>
            <person name="Krasnopeev A."/>
            <person name="Evseev P."/>
            <person name="Gladkikh A."/>
            <person name="Belykh O."/>
        </authorList>
    </citation>
    <scope>NUCLEOTIDE SEQUENCE</scope>
    <source>
        <strain evidence="4">BBK-W-15</strain>
    </source>
</reference>
<organism evidence="4 5">
    <name type="scientific">Limnofasciculus baicalensis BBK-W-15</name>
    <dbReference type="NCBI Taxonomy" id="2699891"/>
    <lineage>
        <taxon>Bacteria</taxon>
        <taxon>Bacillati</taxon>
        <taxon>Cyanobacteriota</taxon>
        <taxon>Cyanophyceae</taxon>
        <taxon>Coleofasciculales</taxon>
        <taxon>Coleofasciculaceae</taxon>
        <taxon>Limnofasciculus</taxon>
        <taxon>Limnofasciculus baicalensis</taxon>
    </lineage>
</organism>
<evidence type="ECO:0000313" key="5">
    <source>
        <dbReference type="Proteomes" id="UP001204953"/>
    </source>
</evidence>
<keyword evidence="1" id="KW-0645">Protease</keyword>
<dbReference type="Pfam" id="PF01483">
    <property type="entry name" value="P_proprotein"/>
    <property type="match status" value="1"/>
</dbReference>
<feature type="domain" description="P/Homo B" evidence="3">
    <location>
        <begin position="15"/>
        <end position="175"/>
    </location>
</feature>
<dbReference type="AlphaFoldDB" id="A0AAE3GY25"/>
<proteinExistence type="predicted"/>
<protein>
    <submittedName>
        <fullName evidence="4">Proprotein convertase P-domain-containing protein</fullName>
    </submittedName>
</protein>
<dbReference type="PROSITE" id="PS51829">
    <property type="entry name" value="P_HOMO_B"/>
    <property type="match status" value="1"/>
</dbReference>
<evidence type="ECO:0000259" key="3">
    <source>
        <dbReference type="PROSITE" id="PS51829"/>
    </source>
</evidence>
<gene>
    <name evidence="4" type="ORF">NJ959_27635</name>
</gene>
<keyword evidence="5" id="KW-1185">Reference proteome</keyword>
<dbReference type="EMBL" id="JAMZMM010000509">
    <property type="protein sequence ID" value="MCP2732207.1"/>
    <property type="molecule type" value="Genomic_DNA"/>
</dbReference>
<dbReference type="InterPro" id="IPR002884">
    <property type="entry name" value="P_dom"/>
</dbReference>
<dbReference type="SUPFAM" id="SSF49785">
    <property type="entry name" value="Galactose-binding domain-like"/>
    <property type="match status" value="1"/>
</dbReference>
<sequence>MSKVMNATSTATVDTEISTSSSVRGLTLIGNGGKIPDGSGSFQDGIVVKDNFKLSNITVTLTDLEHTWVGDVVARLSHVETGTVVDLFRRPGQPQFSSSGYSSDLNGNYSFNDDFAGNFNDAAAANDVIPSGEYAALQALLVFKGMSSSGTWELLINDCSAGDSGCLGSWSLELA</sequence>
<evidence type="ECO:0000313" key="4">
    <source>
        <dbReference type="EMBL" id="MCP2732207.1"/>
    </source>
</evidence>
<dbReference type="GO" id="GO:0004252">
    <property type="term" value="F:serine-type endopeptidase activity"/>
    <property type="evidence" value="ECO:0007669"/>
    <property type="project" value="InterPro"/>
</dbReference>
<evidence type="ECO:0000256" key="1">
    <source>
        <dbReference type="ARBA" id="ARBA00022670"/>
    </source>
</evidence>
<dbReference type="InterPro" id="IPR008979">
    <property type="entry name" value="Galactose-bd-like_sf"/>
</dbReference>
<keyword evidence="2" id="KW-0378">Hydrolase</keyword>
<name>A0AAE3GY25_9CYAN</name>